<evidence type="ECO:0000313" key="12">
    <source>
        <dbReference type="Proteomes" id="UP001597458"/>
    </source>
</evidence>
<dbReference type="CDD" id="cd00118">
    <property type="entry name" value="LysM"/>
    <property type="match status" value="3"/>
</dbReference>
<evidence type="ECO:0000256" key="8">
    <source>
        <dbReference type="SAM" id="SignalP"/>
    </source>
</evidence>
<dbReference type="SUPFAM" id="SSF54001">
    <property type="entry name" value="Cysteine proteinases"/>
    <property type="match status" value="1"/>
</dbReference>
<gene>
    <name evidence="11" type="ORF">ACFSTF_03360</name>
</gene>
<feature type="compositionally biased region" description="Polar residues" evidence="7">
    <location>
        <begin position="152"/>
        <end position="163"/>
    </location>
</feature>
<organism evidence="11 12">
    <name type="scientific">Terrilactibacillus laevilacticus</name>
    <dbReference type="NCBI Taxonomy" id="1380157"/>
    <lineage>
        <taxon>Bacteria</taxon>
        <taxon>Bacillati</taxon>
        <taxon>Bacillota</taxon>
        <taxon>Bacilli</taxon>
        <taxon>Bacillales</taxon>
        <taxon>Bacillaceae</taxon>
        <taxon>Terrilactibacillus</taxon>
    </lineage>
</organism>
<evidence type="ECO:0000256" key="1">
    <source>
        <dbReference type="ARBA" id="ARBA00007074"/>
    </source>
</evidence>
<keyword evidence="4" id="KW-0677">Repeat</keyword>
<dbReference type="Proteomes" id="UP001597458">
    <property type="component" value="Unassembled WGS sequence"/>
</dbReference>
<dbReference type="Pfam" id="PF01476">
    <property type="entry name" value="LysM"/>
    <property type="match status" value="3"/>
</dbReference>
<feature type="domain" description="LysM" evidence="9">
    <location>
        <begin position="323"/>
        <end position="366"/>
    </location>
</feature>
<dbReference type="SMART" id="SM00257">
    <property type="entry name" value="LysM"/>
    <property type="match status" value="3"/>
</dbReference>
<keyword evidence="12" id="KW-1185">Reference proteome</keyword>
<name>A0ABW5PN58_9BACI</name>
<feature type="compositionally biased region" description="Low complexity" evidence="7">
    <location>
        <begin position="245"/>
        <end position="260"/>
    </location>
</feature>
<dbReference type="InterPro" id="IPR018392">
    <property type="entry name" value="LysM"/>
</dbReference>
<dbReference type="InterPro" id="IPR000064">
    <property type="entry name" value="NLP_P60_dom"/>
</dbReference>
<dbReference type="PROSITE" id="PS51935">
    <property type="entry name" value="NLPC_P60"/>
    <property type="match status" value="1"/>
</dbReference>
<protein>
    <submittedName>
        <fullName evidence="11">LysM peptidoglycan-binding domain-containing protein</fullName>
    </submittedName>
</protein>
<dbReference type="SUPFAM" id="SSF54106">
    <property type="entry name" value="LysM domain"/>
    <property type="match status" value="3"/>
</dbReference>
<evidence type="ECO:0000256" key="5">
    <source>
        <dbReference type="ARBA" id="ARBA00022801"/>
    </source>
</evidence>
<keyword evidence="2" id="KW-0645">Protease</keyword>
<dbReference type="PROSITE" id="PS51782">
    <property type="entry name" value="LYSM"/>
    <property type="match status" value="3"/>
</dbReference>
<reference evidence="12" key="1">
    <citation type="journal article" date="2019" name="Int. J. Syst. Evol. Microbiol.">
        <title>The Global Catalogue of Microorganisms (GCM) 10K type strain sequencing project: providing services to taxonomists for standard genome sequencing and annotation.</title>
        <authorList>
            <consortium name="The Broad Institute Genomics Platform"/>
            <consortium name="The Broad Institute Genome Sequencing Center for Infectious Disease"/>
            <person name="Wu L."/>
            <person name="Ma J."/>
        </authorList>
    </citation>
    <scope>NUCLEOTIDE SEQUENCE [LARGE SCALE GENOMIC DNA]</scope>
    <source>
        <strain evidence="12">TISTR 2241</strain>
    </source>
</reference>
<feature type="domain" description="NlpC/P60" evidence="10">
    <location>
        <begin position="24"/>
        <end position="148"/>
    </location>
</feature>
<evidence type="ECO:0000256" key="7">
    <source>
        <dbReference type="SAM" id="MobiDB-lite"/>
    </source>
</evidence>
<feature type="compositionally biased region" description="Polar residues" evidence="7">
    <location>
        <begin position="231"/>
        <end position="244"/>
    </location>
</feature>
<evidence type="ECO:0000256" key="6">
    <source>
        <dbReference type="ARBA" id="ARBA00022807"/>
    </source>
</evidence>
<accession>A0ABW5PN58</accession>
<dbReference type="InterPro" id="IPR052062">
    <property type="entry name" value="Murein_DD/LD_carboxypeptidase"/>
</dbReference>
<evidence type="ECO:0000256" key="2">
    <source>
        <dbReference type="ARBA" id="ARBA00022670"/>
    </source>
</evidence>
<feature type="domain" description="LysM" evidence="9">
    <location>
        <begin position="259"/>
        <end position="302"/>
    </location>
</feature>
<feature type="chain" id="PRO_5045655260" evidence="8">
    <location>
        <begin position="25"/>
        <end position="368"/>
    </location>
</feature>
<sequence>MKKIIIPAILAGGIVLAGNSQSFAASGQEIIQFGEKFLGTPYVYGALVGVTNSFDCSSFTKTVFANFGINLPRVSSQQALVGQPVSKSNLQVGDLIFFDTDQNGSINHVGIYAGNGKMIDAEETYGVHLTNVFSSYWSKAYVTSRRVLNTNSSGPSNMTYHPQNTNTSSNSNSNSNSATSSSSNGSYIVKSGDSLWKISQQYGVSISTLKSLNHLTSDIIHIGQKLTISGATQKAQQPSVNKPKTTTTSTSSTTRSSTGTYRVSSGDSLWKIANKYKTTVSTLKSLNKLKSDMIYPGQTLKVNGSVKAEVNKVTSTSPSSKSGTYKVKSGDSLWDIATLHDVTVNKLMKANHLSSIIIYPGQTLSIPQ</sequence>
<keyword evidence="3 8" id="KW-0732">Signal</keyword>
<dbReference type="PANTHER" id="PTHR47360:SF1">
    <property type="entry name" value="ENDOPEPTIDASE NLPC-RELATED"/>
    <property type="match status" value="1"/>
</dbReference>
<dbReference type="InterPro" id="IPR036779">
    <property type="entry name" value="LysM_dom_sf"/>
</dbReference>
<keyword evidence="6" id="KW-0788">Thiol protease</keyword>
<comment type="caution">
    <text evidence="11">The sequence shown here is derived from an EMBL/GenBank/DDBJ whole genome shotgun (WGS) entry which is preliminary data.</text>
</comment>
<proteinExistence type="inferred from homology"/>
<evidence type="ECO:0000313" key="11">
    <source>
        <dbReference type="EMBL" id="MFD2616353.1"/>
    </source>
</evidence>
<dbReference type="PANTHER" id="PTHR47360">
    <property type="entry name" value="MUREIN DD-ENDOPEPTIDASE MEPS/MUREIN LD-CARBOXYPEPTIDASE"/>
    <property type="match status" value="1"/>
</dbReference>
<evidence type="ECO:0000256" key="4">
    <source>
        <dbReference type="ARBA" id="ARBA00022737"/>
    </source>
</evidence>
<evidence type="ECO:0000256" key="3">
    <source>
        <dbReference type="ARBA" id="ARBA00022729"/>
    </source>
</evidence>
<evidence type="ECO:0000259" key="10">
    <source>
        <dbReference type="PROSITE" id="PS51935"/>
    </source>
</evidence>
<evidence type="ECO:0000259" key="9">
    <source>
        <dbReference type="PROSITE" id="PS51782"/>
    </source>
</evidence>
<feature type="signal peptide" evidence="8">
    <location>
        <begin position="1"/>
        <end position="24"/>
    </location>
</feature>
<feature type="region of interest" description="Disordered" evidence="7">
    <location>
        <begin position="231"/>
        <end position="260"/>
    </location>
</feature>
<comment type="similarity">
    <text evidence="1">Belongs to the peptidase C40 family.</text>
</comment>
<dbReference type="Gene3D" id="3.90.1720.10">
    <property type="entry name" value="endopeptidase domain like (from Nostoc punctiforme)"/>
    <property type="match status" value="1"/>
</dbReference>
<feature type="compositionally biased region" description="Low complexity" evidence="7">
    <location>
        <begin position="164"/>
        <end position="184"/>
    </location>
</feature>
<dbReference type="Pfam" id="PF00877">
    <property type="entry name" value="NLPC_P60"/>
    <property type="match status" value="1"/>
</dbReference>
<keyword evidence="5" id="KW-0378">Hydrolase</keyword>
<dbReference type="Gene3D" id="3.10.350.10">
    <property type="entry name" value="LysM domain"/>
    <property type="match status" value="3"/>
</dbReference>
<feature type="region of interest" description="Disordered" evidence="7">
    <location>
        <begin position="152"/>
        <end position="184"/>
    </location>
</feature>
<dbReference type="InterPro" id="IPR038765">
    <property type="entry name" value="Papain-like_cys_pep_sf"/>
</dbReference>
<dbReference type="EMBL" id="JBHUMR010000007">
    <property type="protein sequence ID" value="MFD2616353.1"/>
    <property type="molecule type" value="Genomic_DNA"/>
</dbReference>
<feature type="domain" description="LysM" evidence="9">
    <location>
        <begin position="185"/>
        <end position="228"/>
    </location>
</feature>